<dbReference type="EMBL" id="MU001679">
    <property type="protein sequence ID" value="KAF2457760.1"/>
    <property type="molecule type" value="Genomic_DNA"/>
</dbReference>
<dbReference type="AlphaFoldDB" id="A0A6A6P185"/>
<gene>
    <name evidence="2" type="ORF">BDY21DRAFT_16154</name>
</gene>
<dbReference type="Proteomes" id="UP000799766">
    <property type="component" value="Unassembled WGS sequence"/>
</dbReference>
<accession>A0A6A6P185</accession>
<keyword evidence="3" id="KW-1185">Reference proteome</keyword>
<reference evidence="2" key="1">
    <citation type="journal article" date="2020" name="Stud. Mycol.">
        <title>101 Dothideomycetes genomes: a test case for predicting lifestyles and emergence of pathogens.</title>
        <authorList>
            <person name="Haridas S."/>
            <person name="Albert R."/>
            <person name="Binder M."/>
            <person name="Bloem J."/>
            <person name="Labutti K."/>
            <person name="Salamov A."/>
            <person name="Andreopoulos B."/>
            <person name="Baker S."/>
            <person name="Barry K."/>
            <person name="Bills G."/>
            <person name="Bluhm B."/>
            <person name="Cannon C."/>
            <person name="Castanera R."/>
            <person name="Culley D."/>
            <person name="Daum C."/>
            <person name="Ezra D."/>
            <person name="Gonzalez J."/>
            <person name="Henrissat B."/>
            <person name="Kuo A."/>
            <person name="Liang C."/>
            <person name="Lipzen A."/>
            <person name="Lutzoni F."/>
            <person name="Magnuson J."/>
            <person name="Mondo S."/>
            <person name="Nolan M."/>
            <person name="Ohm R."/>
            <person name="Pangilinan J."/>
            <person name="Park H.-J."/>
            <person name="Ramirez L."/>
            <person name="Alfaro M."/>
            <person name="Sun H."/>
            <person name="Tritt A."/>
            <person name="Yoshinaga Y."/>
            <person name="Zwiers L.-H."/>
            <person name="Turgeon B."/>
            <person name="Goodwin S."/>
            <person name="Spatafora J."/>
            <person name="Crous P."/>
            <person name="Grigoriev I."/>
        </authorList>
    </citation>
    <scope>NUCLEOTIDE SEQUENCE</scope>
    <source>
        <strain evidence="2">ATCC 16933</strain>
    </source>
</reference>
<evidence type="ECO:0000313" key="2">
    <source>
        <dbReference type="EMBL" id="KAF2457760.1"/>
    </source>
</evidence>
<evidence type="ECO:0000256" key="1">
    <source>
        <dbReference type="SAM" id="MobiDB-lite"/>
    </source>
</evidence>
<protein>
    <submittedName>
        <fullName evidence="2">Uncharacterized protein</fullName>
    </submittedName>
</protein>
<name>A0A6A6P185_9PEZI</name>
<proteinExistence type="predicted"/>
<organism evidence="2 3">
    <name type="scientific">Lineolata rhizophorae</name>
    <dbReference type="NCBI Taxonomy" id="578093"/>
    <lineage>
        <taxon>Eukaryota</taxon>
        <taxon>Fungi</taxon>
        <taxon>Dikarya</taxon>
        <taxon>Ascomycota</taxon>
        <taxon>Pezizomycotina</taxon>
        <taxon>Dothideomycetes</taxon>
        <taxon>Dothideomycetes incertae sedis</taxon>
        <taxon>Lineolatales</taxon>
        <taxon>Lineolataceae</taxon>
        <taxon>Lineolata</taxon>
    </lineage>
</organism>
<feature type="region of interest" description="Disordered" evidence="1">
    <location>
        <begin position="72"/>
        <end position="97"/>
    </location>
</feature>
<sequence>MRIWRANRMLGWSFERDEKSASGRSAQRDGMPDLRRVTEALASTYRQTHRRARLRLRHVDIQYVDETPWARPVQASSGRRSERNETRAAVGPAAKASPDAHHVLGLTALGARPARPNPRPRPLRCSAPHPLLASAFGQRPLTHLALPSRCLPATSARPTTAGTAGALCRPSKPPSASRRVRLLVRAASPPAFTPKYRLVASGELHSLPAVPGPRNGRCVHLVCSHELYGYVHSFSFSV</sequence>
<evidence type="ECO:0000313" key="3">
    <source>
        <dbReference type="Proteomes" id="UP000799766"/>
    </source>
</evidence>